<comment type="cofactor">
    <cofactor evidence="11">
        <name>Zn(2+)</name>
        <dbReference type="ChEBI" id="CHEBI:29105"/>
    </cofactor>
    <text evidence="11">Binds 2 Zn(2+) ions per subunit.</text>
</comment>
<dbReference type="PIRSF" id="PIRSF037215">
    <property type="entry name" value="Peptidase_M20B"/>
    <property type="match status" value="1"/>
</dbReference>
<dbReference type="GeneID" id="92865010"/>
<dbReference type="AlphaFoldDB" id="B0G833"/>
<dbReference type="GO" id="GO:0008237">
    <property type="term" value="F:metallopeptidase activity"/>
    <property type="evidence" value="ECO:0007669"/>
    <property type="project" value="UniProtKB-KW"/>
</dbReference>
<feature type="active site" description="Proton acceptor" evidence="10">
    <location>
        <position position="173"/>
    </location>
</feature>
<keyword evidence="7 11" id="KW-0862">Zinc</keyword>
<name>B0G833_9FIRM</name>
<dbReference type="PANTHER" id="PTHR42994:SF1">
    <property type="entry name" value="PEPTIDASE T"/>
    <property type="match status" value="1"/>
</dbReference>
<dbReference type="NCBIfam" id="NF003976">
    <property type="entry name" value="PRK05469.1"/>
    <property type="match status" value="1"/>
</dbReference>
<comment type="caution">
    <text evidence="13">The sequence shown here is derived from an EMBL/GenBank/DDBJ whole genome shotgun (WGS) entry which is preliminary data.</text>
</comment>
<dbReference type="GO" id="GO:0045148">
    <property type="term" value="F:tripeptide aminopeptidase activity"/>
    <property type="evidence" value="ECO:0007669"/>
    <property type="project" value="UniProtKB-UniRule"/>
</dbReference>
<dbReference type="PANTHER" id="PTHR42994">
    <property type="entry name" value="PEPTIDASE T"/>
    <property type="match status" value="1"/>
</dbReference>
<feature type="binding site" evidence="11">
    <location>
        <position position="174"/>
    </location>
    <ligand>
        <name>Zn(2+)</name>
        <dbReference type="ChEBI" id="CHEBI:29105"/>
        <label>2</label>
    </ligand>
</feature>
<evidence type="ECO:0000256" key="8">
    <source>
        <dbReference type="ARBA" id="ARBA00023049"/>
    </source>
</evidence>
<evidence type="ECO:0000313" key="13">
    <source>
        <dbReference type="EMBL" id="EDR45837.1"/>
    </source>
</evidence>
<dbReference type="InterPro" id="IPR001261">
    <property type="entry name" value="ArgE/DapE_CS"/>
</dbReference>
<dbReference type="InterPro" id="IPR010161">
    <property type="entry name" value="Peptidase_M20B"/>
</dbReference>
<keyword evidence="5 11" id="KW-0479">Metal-binding</keyword>
<reference evidence="13 14" key="2">
    <citation type="submission" date="2007-10" db="EMBL/GenBank/DDBJ databases">
        <authorList>
            <person name="Fulton L."/>
            <person name="Clifton S."/>
            <person name="Fulton B."/>
            <person name="Xu J."/>
            <person name="Minx P."/>
            <person name="Pepin K.H."/>
            <person name="Johnson M."/>
            <person name="Thiruvilangam P."/>
            <person name="Bhonagiri V."/>
            <person name="Nash W.E."/>
            <person name="Wang C."/>
            <person name="Mardis E.R."/>
            <person name="Wilson R.K."/>
        </authorList>
    </citation>
    <scope>NUCLEOTIDE SEQUENCE [LARGE SCALE GENOMIC DNA]</scope>
    <source>
        <strain evidence="13 14">ATCC 27755</strain>
    </source>
</reference>
<proteinExistence type="inferred from homology"/>
<dbReference type="eggNOG" id="COG2195">
    <property type="taxonomic scope" value="Bacteria"/>
</dbReference>
<evidence type="ECO:0000256" key="7">
    <source>
        <dbReference type="ARBA" id="ARBA00022833"/>
    </source>
</evidence>
<dbReference type="GO" id="GO:0008270">
    <property type="term" value="F:zinc ion binding"/>
    <property type="evidence" value="ECO:0007669"/>
    <property type="project" value="InterPro"/>
</dbReference>
<dbReference type="Gene3D" id="3.40.630.10">
    <property type="entry name" value="Zn peptidases"/>
    <property type="match status" value="1"/>
</dbReference>
<dbReference type="Pfam" id="PF01546">
    <property type="entry name" value="Peptidase_M20"/>
    <property type="match status" value="1"/>
</dbReference>
<dbReference type="CDD" id="cd03892">
    <property type="entry name" value="M20_peptT"/>
    <property type="match status" value="1"/>
</dbReference>
<dbReference type="Pfam" id="PF07687">
    <property type="entry name" value="M20_dimer"/>
    <property type="match status" value="1"/>
</dbReference>
<dbReference type="PaxDb" id="411461-DORFOR_02438"/>
<dbReference type="Gene3D" id="3.30.70.360">
    <property type="match status" value="1"/>
</dbReference>
<dbReference type="GO" id="GO:0006508">
    <property type="term" value="P:proteolysis"/>
    <property type="evidence" value="ECO:0007669"/>
    <property type="project" value="UniProtKB-UniRule"/>
</dbReference>
<feature type="domain" description="Peptidase M20 dimerisation" evidence="12">
    <location>
        <begin position="205"/>
        <end position="307"/>
    </location>
</feature>
<dbReference type="NCBIfam" id="NF009920">
    <property type="entry name" value="PRK13381.1"/>
    <property type="match status" value="1"/>
</dbReference>
<comment type="similarity">
    <text evidence="2">Belongs to the peptidase M20B family.</text>
</comment>
<evidence type="ECO:0000256" key="10">
    <source>
        <dbReference type="PIRSR" id="PIRSR037215-1"/>
    </source>
</evidence>
<accession>B0G833</accession>
<dbReference type="RefSeq" id="WP_005334360.1">
    <property type="nucleotide sequence ID" value="NZ_AAXA02000015.1"/>
</dbReference>
<evidence type="ECO:0000256" key="6">
    <source>
        <dbReference type="ARBA" id="ARBA00022801"/>
    </source>
</evidence>
<dbReference type="InterPro" id="IPR036264">
    <property type="entry name" value="Bact_exopeptidase_dim_dom"/>
</dbReference>
<dbReference type="InterPro" id="IPR011650">
    <property type="entry name" value="Peptidase_M20_dimer"/>
</dbReference>
<evidence type="ECO:0000256" key="4">
    <source>
        <dbReference type="ARBA" id="ARBA00022670"/>
    </source>
</evidence>
<dbReference type="EMBL" id="AAXA02000015">
    <property type="protein sequence ID" value="EDR45837.1"/>
    <property type="molecule type" value="Genomic_DNA"/>
</dbReference>
<keyword evidence="3 13" id="KW-0031">Aminopeptidase</keyword>
<gene>
    <name evidence="13" type="primary">pepT</name>
    <name evidence="13" type="ORF">DORFOR_02438</name>
</gene>
<keyword evidence="4" id="KW-0645">Protease</keyword>
<feature type="binding site" evidence="11">
    <location>
        <position position="78"/>
    </location>
    <ligand>
        <name>Zn(2+)</name>
        <dbReference type="ChEBI" id="CHEBI:29105"/>
        <label>1</label>
    </ligand>
</feature>
<evidence type="ECO:0000256" key="9">
    <source>
        <dbReference type="NCBIfam" id="TIGR01882"/>
    </source>
</evidence>
<dbReference type="GO" id="GO:0006518">
    <property type="term" value="P:peptide metabolic process"/>
    <property type="evidence" value="ECO:0007669"/>
    <property type="project" value="InterPro"/>
</dbReference>
<keyword evidence="6 13" id="KW-0378">Hydrolase</keyword>
<feature type="binding site" evidence="11">
    <location>
        <position position="140"/>
    </location>
    <ligand>
        <name>Zn(2+)</name>
        <dbReference type="ChEBI" id="CHEBI:29105"/>
        <label>2</label>
    </ligand>
</feature>
<dbReference type="Proteomes" id="UP000005359">
    <property type="component" value="Unassembled WGS sequence"/>
</dbReference>
<keyword evidence="8" id="KW-0482">Metalloprotease</keyword>
<evidence type="ECO:0000256" key="11">
    <source>
        <dbReference type="PIRSR" id="PIRSR037215-2"/>
    </source>
</evidence>
<evidence type="ECO:0000313" key="14">
    <source>
        <dbReference type="Proteomes" id="UP000005359"/>
    </source>
</evidence>
<protein>
    <recommendedName>
        <fullName evidence="9">Peptidase T</fullName>
        <ecNumber evidence="9">3.4.11.4</ecNumber>
    </recommendedName>
</protein>
<feature type="active site" evidence="10">
    <location>
        <position position="80"/>
    </location>
</feature>
<evidence type="ECO:0000256" key="3">
    <source>
        <dbReference type="ARBA" id="ARBA00022438"/>
    </source>
</evidence>
<evidence type="ECO:0000259" key="12">
    <source>
        <dbReference type="Pfam" id="PF07687"/>
    </source>
</evidence>
<evidence type="ECO:0000256" key="2">
    <source>
        <dbReference type="ARBA" id="ARBA00009692"/>
    </source>
</evidence>
<dbReference type="NCBIfam" id="TIGR01882">
    <property type="entry name" value="peptidase-T"/>
    <property type="match status" value="1"/>
</dbReference>
<evidence type="ECO:0000256" key="1">
    <source>
        <dbReference type="ARBA" id="ARBA00000870"/>
    </source>
</evidence>
<feature type="binding site" evidence="11">
    <location>
        <position position="196"/>
    </location>
    <ligand>
        <name>Zn(2+)</name>
        <dbReference type="ChEBI" id="CHEBI:29105"/>
        <label>1</label>
    </ligand>
</feature>
<dbReference type="SUPFAM" id="SSF53187">
    <property type="entry name" value="Zn-dependent exopeptidases"/>
    <property type="match status" value="1"/>
</dbReference>
<dbReference type="PROSITE" id="PS00759">
    <property type="entry name" value="ARGE_DAPE_CPG2_2"/>
    <property type="match status" value="1"/>
</dbReference>
<dbReference type="InterPro" id="IPR002933">
    <property type="entry name" value="Peptidase_M20"/>
</dbReference>
<dbReference type="SUPFAM" id="SSF55031">
    <property type="entry name" value="Bacterial exopeptidase dimerisation domain"/>
    <property type="match status" value="1"/>
</dbReference>
<dbReference type="EC" id="3.4.11.4" evidence="9"/>
<evidence type="ECO:0000256" key="5">
    <source>
        <dbReference type="ARBA" id="ARBA00022723"/>
    </source>
</evidence>
<organism evidence="13 14">
    <name type="scientific">Dorea formicigenerans ATCC 27755</name>
    <dbReference type="NCBI Taxonomy" id="411461"/>
    <lineage>
        <taxon>Bacteria</taxon>
        <taxon>Bacillati</taxon>
        <taxon>Bacillota</taxon>
        <taxon>Clostridia</taxon>
        <taxon>Lachnospirales</taxon>
        <taxon>Lachnospiraceae</taxon>
        <taxon>Dorea</taxon>
    </lineage>
</organism>
<reference evidence="13 14" key="1">
    <citation type="submission" date="2007-10" db="EMBL/GenBank/DDBJ databases">
        <title>Draft genome sequence of Dorea formicigenerans(ATCC 27755).</title>
        <authorList>
            <person name="Sudarsanam P."/>
            <person name="Ley R."/>
            <person name="Guruge J."/>
            <person name="Turnbaugh P.J."/>
            <person name="Mahowald M."/>
            <person name="Liep D."/>
            <person name="Gordon J."/>
        </authorList>
    </citation>
    <scope>NUCLEOTIDE SEQUENCE [LARGE SCALE GENOMIC DNA]</scope>
    <source>
        <strain evidence="13 14">ATCC 27755</strain>
    </source>
</reference>
<dbReference type="PROSITE" id="PS00758">
    <property type="entry name" value="ARGE_DAPE_CPG2_1"/>
    <property type="match status" value="1"/>
</dbReference>
<sequence length="408" mass="44980">MNAYERLLKYVVIRTPSNEESETTPSSQCQFDLANVLKKEMEELGICDVTLTDTCFLYGKIPATPGCENAPAIGFIAHMDTVSDYCDHDIKPMITENYDGEALALGESELVLSPEMFPHLKSMKGRTLITSDGTTILGADDKAGIAGILTMVERLKTQSIPHGPLCIAFTPDEETGTGASHFDLQTFGADFAYTLDGGMENGIEYETFNASSAVVEFHGVSVHPGSSKDTMINASLVAMEFDSMLPKGERPRDTDGYEGFYHLMKMEGECSYAKLNYIIRDHDAENFNHRKEIMQQIADDLNTKWGEGTVSLTLKDQYRNMREVIEQHMHLIDNAKKACEAVGLTPVCLPVRGGTDGCQLSFRGLPCPNLGTGGYAYHGPYEHITVEGMDKAVEMITELVKIYSIQCN</sequence>
<comment type="catalytic activity">
    <reaction evidence="1">
        <text>Release of the N-terminal residue from a tripeptide.</text>
        <dbReference type="EC" id="3.4.11.4"/>
    </reaction>
</comment>
<feature type="binding site" evidence="11">
    <location>
        <position position="140"/>
    </location>
    <ligand>
        <name>Zn(2+)</name>
        <dbReference type="ChEBI" id="CHEBI:29105"/>
        <label>1</label>
    </ligand>
</feature>
<dbReference type="STRING" id="411461.DORFOR_02438"/>
<feature type="binding site" evidence="11">
    <location>
        <position position="378"/>
    </location>
    <ligand>
        <name>Zn(2+)</name>
        <dbReference type="ChEBI" id="CHEBI:29105"/>
        <label>2</label>
    </ligand>
</feature>